<evidence type="ECO:0008006" key="10">
    <source>
        <dbReference type="Google" id="ProtNLM"/>
    </source>
</evidence>
<dbReference type="PANTHER" id="PTHR33109:SF4">
    <property type="entry name" value="EPIDERMAL PATTERNING FACTOR-LIKE PROTEIN 6"/>
    <property type="match status" value="1"/>
</dbReference>
<reference evidence="7 9" key="1">
    <citation type="journal article" date="2008" name="Science">
        <title>The Physcomitrella genome reveals evolutionary insights into the conquest of land by plants.</title>
        <authorList>
            <person name="Rensing S."/>
            <person name="Lang D."/>
            <person name="Zimmer A."/>
            <person name="Terry A."/>
            <person name="Salamov A."/>
            <person name="Shapiro H."/>
            <person name="Nishiyama T."/>
            <person name="Perroud P.-F."/>
            <person name="Lindquist E."/>
            <person name="Kamisugi Y."/>
            <person name="Tanahashi T."/>
            <person name="Sakakibara K."/>
            <person name="Fujita T."/>
            <person name="Oishi K."/>
            <person name="Shin-I T."/>
            <person name="Kuroki Y."/>
            <person name="Toyoda A."/>
            <person name="Suzuki Y."/>
            <person name="Hashimoto A."/>
            <person name="Yamaguchi K."/>
            <person name="Sugano A."/>
            <person name="Kohara Y."/>
            <person name="Fujiyama A."/>
            <person name="Anterola A."/>
            <person name="Aoki S."/>
            <person name="Ashton N."/>
            <person name="Barbazuk W.B."/>
            <person name="Barker E."/>
            <person name="Bennetzen J."/>
            <person name="Bezanilla M."/>
            <person name="Blankenship R."/>
            <person name="Cho S.H."/>
            <person name="Dutcher S."/>
            <person name="Estelle M."/>
            <person name="Fawcett J.A."/>
            <person name="Gundlach H."/>
            <person name="Hanada K."/>
            <person name="Heyl A."/>
            <person name="Hicks K.A."/>
            <person name="Hugh J."/>
            <person name="Lohr M."/>
            <person name="Mayer K."/>
            <person name="Melkozernov A."/>
            <person name="Murata T."/>
            <person name="Nelson D."/>
            <person name="Pils B."/>
            <person name="Prigge M."/>
            <person name="Reiss B."/>
            <person name="Renner T."/>
            <person name="Rombauts S."/>
            <person name="Rushton P."/>
            <person name="Sanderfoot A."/>
            <person name="Schween G."/>
            <person name="Shiu S.-H."/>
            <person name="Stueber K."/>
            <person name="Theodoulou F.L."/>
            <person name="Tu H."/>
            <person name="Van de Peer Y."/>
            <person name="Verrier P.J."/>
            <person name="Waters E."/>
            <person name="Wood A."/>
            <person name="Yang L."/>
            <person name="Cove D."/>
            <person name="Cuming A."/>
            <person name="Hasebe M."/>
            <person name="Lucas S."/>
            <person name="Mishler D.B."/>
            <person name="Reski R."/>
            <person name="Grigoriev I."/>
            <person name="Quatrano R.S."/>
            <person name="Boore J.L."/>
        </authorList>
    </citation>
    <scope>NUCLEOTIDE SEQUENCE [LARGE SCALE GENOMIC DNA]</scope>
    <source>
        <strain evidence="8 9">cv. Gransden 2004</strain>
    </source>
</reference>
<dbReference type="PaxDb" id="3218-PP1S105_161V6.1"/>
<dbReference type="GO" id="GO:0010374">
    <property type="term" value="P:stomatal complex development"/>
    <property type="evidence" value="ECO:0007669"/>
    <property type="project" value="InterPro"/>
</dbReference>
<keyword evidence="3" id="KW-0964">Secreted</keyword>
<keyword evidence="9" id="KW-1185">Reference proteome</keyword>
<feature type="chain" id="PRO_5043158050" description="Epidermal patterning factor-like protein" evidence="6">
    <location>
        <begin position="23"/>
        <end position="144"/>
    </location>
</feature>
<organism evidence="7">
    <name type="scientific">Physcomitrium patens</name>
    <name type="common">Spreading-leaved earth moss</name>
    <name type="synonym">Physcomitrella patens</name>
    <dbReference type="NCBI Taxonomy" id="3218"/>
    <lineage>
        <taxon>Eukaryota</taxon>
        <taxon>Viridiplantae</taxon>
        <taxon>Streptophyta</taxon>
        <taxon>Embryophyta</taxon>
        <taxon>Bryophyta</taxon>
        <taxon>Bryophytina</taxon>
        <taxon>Bryopsida</taxon>
        <taxon>Funariidae</taxon>
        <taxon>Funariales</taxon>
        <taxon>Funariaceae</taxon>
        <taxon>Physcomitrium</taxon>
    </lineage>
</organism>
<reference evidence="8" key="3">
    <citation type="submission" date="2020-12" db="UniProtKB">
        <authorList>
            <consortium name="EnsemblPlants"/>
        </authorList>
    </citation>
    <scope>IDENTIFICATION</scope>
</reference>
<dbReference type="Pfam" id="PF17181">
    <property type="entry name" value="EPF"/>
    <property type="match status" value="1"/>
</dbReference>
<dbReference type="Proteomes" id="UP000006727">
    <property type="component" value="Chromosome 17"/>
</dbReference>
<reference evidence="7 9" key="2">
    <citation type="journal article" date="2018" name="Plant J.">
        <title>The Physcomitrella patens chromosome-scale assembly reveals moss genome structure and evolution.</title>
        <authorList>
            <person name="Lang D."/>
            <person name="Ullrich K.K."/>
            <person name="Murat F."/>
            <person name="Fuchs J."/>
            <person name="Jenkins J."/>
            <person name="Haas F.B."/>
            <person name="Piednoel M."/>
            <person name="Gundlach H."/>
            <person name="Van Bel M."/>
            <person name="Meyberg R."/>
            <person name="Vives C."/>
            <person name="Morata J."/>
            <person name="Symeonidi A."/>
            <person name="Hiss M."/>
            <person name="Muchero W."/>
            <person name="Kamisugi Y."/>
            <person name="Saleh O."/>
            <person name="Blanc G."/>
            <person name="Decker E.L."/>
            <person name="van Gessel N."/>
            <person name="Grimwood J."/>
            <person name="Hayes R.D."/>
            <person name="Graham S.W."/>
            <person name="Gunter L.E."/>
            <person name="McDaniel S.F."/>
            <person name="Hoernstein S.N.W."/>
            <person name="Larsson A."/>
            <person name="Li F.W."/>
            <person name="Perroud P.F."/>
            <person name="Phillips J."/>
            <person name="Ranjan P."/>
            <person name="Rokshar D.S."/>
            <person name="Rothfels C.J."/>
            <person name="Schneider L."/>
            <person name="Shu S."/>
            <person name="Stevenson D.W."/>
            <person name="Thummler F."/>
            <person name="Tillich M."/>
            <person name="Villarreal Aguilar J.C."/>
            <person name="Widiez T."/>
            <person name="Wong G.K."/>
            <person name="Wymore A."/>
            <person name="Zhang Y."/>
            <person name="Zimmer A.D."/>
            <person name="Quatrano R.S."/>
            <person name="Mayer K.F.X."/>
            <person name="Goodstein D."/>
            <person name="Casacuberta J.M."/>
            <person name="Vandepoele K."/>
            <person name="Reski R."/>
            <person name="Cuming A.C."/>
            <person name="Tuskan G.A."/>
            <person name="Maumus F."/>
            <person name="Salse J."/>
            <person name="Schmutz J."/>
            <person name="Rensing S.A."/>
        </authorList>
    </citation>
    <scope>NUCLEOTIDE SEQUENCE [LARGE SCALE GENOMIC DNA]</scope>
    <source>
        <strain evidence="8 9">cv. Gransden 2004</strain>
    </source>
</reference>
<dbReference type="Gramene" id="Pp3c17_10490V3.3">
    <property type="protein sequence ID" value="Pp3c17_10490V3.3"/>
    <property type="gene ID" value="Pp3c17_10490"/>
</dbReference>
<dbReference type="EnsemblPlants" id="Pp3c17_10490V3.1">
    <property type="protein sequence ID" value="Pp3c17_10490V3.1"/>
    <property type="gene ID" value="Pp3c17_10490"/>
</dbReference>
<sequence>MPILKYRTLLLLTMFTFLAVAGRNIPAAVPSTAIFAPTTKVKLTPTRKLWFGVVSWAQSGSQSQDMNPSSNTKTVRGNKKNDLIYEQRLLVGSSPPSCAGKCGPCTPCRPIHVSVGSPHARSVTEHEYYPEVWRCKCKNNLYEP</sequence>
<evidence type="ECO:0000256" key="4">
    <source>
        <dbReference type="ARBA" id="ARBA00022729"/>
    </source>
</evidence>
<dbReference type="EMBL" id="ABEU02000017">
    <property type="protein sequence ID" value="PNR36047.1"/>
    <property type="molecule type" value="Genomic_DNA"/>
</dbReference>
<evidence type="ECO:0000256" key="5">
    <source>
        <dbReference type="ARBA" id="ARBA00023157"/>
    </source>
</evidence>
<evidence type="ECO:0000313" key="9">
    <source>
        <dbReference type="Proteomes" id="UP000006727"/>
    </source>
</evidence>
<dbReference type="Gramene" id="Pp3c17_10490V3.1">
    <property type="protein sequence ID" value="Pp3c17_10490V3.1"/>
    <property type="gene ID" value="Pp3c17_10490"/>
</dbReference>
<evidence type="ECO:0000256" key="2">
    <source>
        <dbReference type="ARBA" id="ARBA00008127"/>
    </source>
</evidence>
<gene>
    <name evidence="8" type="primary">LOC112294386</name>
    <name evidence="7" type="ORF">PHYPA_021897</name>
</gene>
<dbReference type="RefSeq" id="XP_024400484.1">
    <property type="nucleotide sequence ID" value="XM_024544716.2"/>
</dbReference>
<keyword evidence="5" id="KW-1015">Disulfide bond</keyword>
<dbReference type="PANTHER" id="PTHR33109">
    <property type="entry name" value="EPIDERMAL PATTERNING FACTOR-LIKE PROTEIN 4"/>
    <property type="match status" value="1"/>
</dbReference>
<feature type="signal peptide" evidence="6">
    <location>
        <begin position="1"/>
        <end position="22"/>
    </location>
</feature>
<protein>
    <recommendedName>
        <fullName evidence="10">Epidermal patterning factor-like protein</fullName>
    </recommendedName>
</protein>
<evidence type="ECO:0000256" key="3">
    <source>
        <dbReference type="ARBA" id="ARBA00022525"/>
    </source>
</evidence>
<dbReference type="GO" id="GO:0005576">
    <property type="term" value="C:extracellular region"/>
    <property type="evidence" value="ECO:0007669"/>
    <property type="project" value="UniProtKB-SubCell"/>
</dbReference>
<evidence type="ECO:0000313" key="7">
    <source>
        <dbReference type="EMBL" id="PNR36047.1"/>
    </source>
</evidence>
<evidence type="ECO:0000256" key="6">
    <source>
        <dbReference type="SAM" id="SignalP"/>
    </source>
</evidence>
<comment type="similarity">
    <text evidence="2">Belongs to the plant cysteine rich small secretory peptide family. Epidermal patterning factor subfamily.</text>
</comment>
<dbReference type="InterPro" id="IPR039455">
    <property type="entry name" value="EPFL"/>
</dbReference>
<evidence type="ECO:0000313" key="8">
    <source>
        <dbReference type="EnsemblPlants" id="Pp3c17_10490V3.1"/>
    </source>
</evidence>
<accession>A0A2K1J3E0</accession>
<evidence type="ECO:0000256" key="1">
    <source>
        <dbReference type="ARBA" id="ARBA00004613"/>
    </source>
</evidence>
<proteinExistence type="inferred from homology"/>
<dbReference type="AlphaFoldDB" id="A0A2K1J3E0"/>
<comment type="subcellular location">
    <subcellularLocation>
        <location evidence="1">Secreted</location>
    </subcellularLocation>
</comment>
<keyword evidence="4 6" id="KW-0732">Signal</keyword>
<dbReference type="GeneID" id="112294386"/>
<dbReference type="EnsemblPlants" id="Pp3c17_10490V3.3">
    <property type="protein sequence ID" value="Pp3c17_10490V3.3"/>
    <property type="gene ID" value="Pp3c17_10490"/>
</dbReference>
<name>A0A2K1J3E0_PHYPA</name>